<comment type="caution">
    <text evidence="3">The sequence shown here is derived from an EMBL/GenBank/DDBJ whole genome shotgun (WGS) entry which is preliminary data.</text>
</comment>
<keyword evidence="2" id="KW-0472">Membrane</keyword>
<keyword evidence="2" id="KW-1133">Transmembrane helix</keyword>
<evidence type="ECO:0000313" key="3">
    <source>
        <dbReference type="EMBL" id="GFH48394.1"/>
    </source>
</evidence>
<name>A0AAD3H3B9_9STRA</name>
<evidence type="ECO:0008006" key="5">
    <source>
        <dbReference type="Google" id="ProtNLM"/>
    </source>
</evidence>
<protein>
    <recommendedName>
        <fullName evidence="5">Man1/Src1 C-terminal domain-containing protein</fullName>
    </recommendedName>
</protein>
<keyword evidence="2" id="KW-0812">Transmembrane</keyword>
<keyword evidence="4" id="KW-1185">Reference proteome</keyword>
<feature type="transmembrane region" description="Helical" evidence="2">
    <location>
        <begin position="252"/>
        <end position="275"/>
    </location>
</feature>
<evidence type="ECO:0000256" key="1">
    <source>
        <dbReference type="SAM" id="MobiDB-lite"/>
    </source>
</evidence>
<sequence length="640" mass="70498">MPPKRKRDTEDAATEEPKKLTKAEKAKKKQEQILKAKKWAEERQKAKLAKQNGTSTAAAKETPVKKTPVKKTPAKKKSTTSRTPKSTRSTRKKPVVEEVQEEEEEEEAPKPRTKRRKLSSTEEESTQAVQEKTKSPAKINIQQPVTSPAAIHVKQSDGSDLIYVPVETVAQNVSSSAVSAPVPAPVPLSVPSPEKPIVKETEEKSPVKKTVLESTQAPVETNVATTVEVVEEESEESTESKKPSLALAFLKNFVMCTGIGLAVGFVLLSLSLYIFDSENSSSNGTDSSTTTPDVASSALCFDNHGFGEESGVSCENPVPCPEFGMCQGGSLVKCLDYDFEWDGDFYIPSEKKDDCVIAPNAMESLLGLHKTLTDLTVEHVCRSNFGVGTVCRVSKENIFVNGTTLFKLDAVAEIAELTQSQVLLLLEKMDSSDIVQKVITQDGVDIEFIGMSEEFVAKKLPVQTSCWIRMLIWDILMYTATFVYGFLKVLATLAWSIASANPLPAAVVAIITYALLWVQNKRSKVASLRKQAAEIQNIAYDKLIMDCNEGEGYASLHLRDEIAHEKYPEPGAERQYFINNVWPRTLALIRADNRVTKSRKSIGGKSLEWLEWVSDSSRKSRRSLAAANSSNEGENKTKIE</sequence>
<evidence type="ECO:0000313" key="4">
    <source>
        <dbReference type="Proteomes" id="UP001054902"/>
    </source>
</evidence>
<proteinExistence type="predicted"/>
<evidence type="ECO:0000256" key="2">
    <source>
        <dbReference type="SAM" id="Phobius"/>
    </source>
</evidence>
<dbReference type="AlphaFoldDB" id="A0AAD3H3B9"/>
<feature type="transmembrane region" description="Helical" evidence="2">
    <location>
        <begin position="493"/>
        <end position="518"/>
    </location>
</feature>
<accession>A0AAD3H3B9</accession>
<feature type="compositionally biased region" description="Acidic residues" evidence="1">
    <location>
        <begin position="98"/>
        <end position="107"/>
    </location>
</feature>
<feature type="compositionally biased region" description="Basic residues" evidence="1">
    <location>
        <begin position="67"/>
        <end position="79"/>
    </location>
</feature>
<dbReference type="EMBL" id="BLLK01000027">
    <property type="protein sequence ID" value="GFH48394.1"/>
    <property type="molecule type" value="Genomic_DNA"/>
</dbReference>
<feature type="region of interest" description="Disordered" evidence="1">
    <location>
        <begin position="617"/>
        <end position="640"/>
    </location>
</feature>
<feature type="transmembrane region" description="Helical" evidence="2">
    <location>
        <begin position="467"/>
        <end position="487"/>
    </location>
</feature>
<feature type="compositionally biased region" description="Basic and acidic residues" evidence="1">
    <location>
        <begin position="7"/>
        <end position="45"/>
    </location>
</feature>
<reference evidence="3 4" key="1">
    <citation type="journal article" date="2021" name="Sci. Rep.">
        <title>The genome of the diatom Chaetoceros tenuissimus carries an ancient integrated fragment of an extant virus.</title>
        <authorList>
            <person name="Hongo Y."/>
            <person name="Kimura K."/>
            <person name="Takaki Y."/>
            <person name="Yoshida Y."/>
            <person name="Baba S."/>
            <person name="Kobayashi G."/>
            <person name="Nagasaki K."/>
            <person name="Hano T."/>
            <person name="Tomaru Y."/>
        </authorList>
    </citation>
    <scope>NUCLEOTIDE SEQUENCE [LARGE SCALE GENOMIC DNA]</scope>
    <source>
        <strain evidence="3 4">NIES-3715</strain>
    </source>
</reference>
<feature type="region of interest" description="Disordered" evidence="1">
    <location>
        <begin position="1"/>
        <end position="152"/>
    </location>
</feature>
<dbReference type="Proteomes" id="UP001054902">
    <property type="component" value="Unassembled WGS sequence"/>
</dbReference>
<organism evidence="3 4">
    <name type="scientific">Chaetoceros tenuissimus</name>
    <dbReference type="NCBI Taxonomy" id="426638"/>
    <lineage>
        <taxon>Eukaryota</taxon>
        <taxon>Sar</taxon>
        <taxon>Stramenopiles</taxon>
        <taxon>Ochrophyta</taxon>
        <taxon>Bacillariophyta</taxon>
        <taxon>Coscinodiscophyceae</taxon>
        <taxon>Chaetocerotophycidae</taxon>
        <taxon>Chaetocerotales</taxon>
        <taxon>Chaetocerotaceae</taxon>
        <taxon>Chaetoceros</taxon>
    </lineage>
</organism>
<gene>
    <name evidence="3" type="ORF">CTEN210_04870</name>
</gene>